<dbReference type="GO" id="GO:0008270">
    <property type="term" value="F:zinc ion binding"/>
    <property type="evidence" value="ECO:0007669"/>
    <property type="project" value="UniProtKB-KW"/>
</dbReference>
<proteinExistence type="predicted"/>
<comment type="caution">
    <text evidence="7">The sequence shown here is derived from an EMBL/GenBank/DDBJ whole genome shotgun (WGS) entry which is preliminary data.</text>
</comment>
<evidence type="ECO:0000256" key="4">
    <source>
        <dbReference type="PROSITE-ProRule" id="PRU00325"/>
    </source>
</evidence>
<dbReference type="PANTHER" id="PTHR47718:SF13">
    <property type="entry name" value="OS09G0290500 PROTEIN"/>
    <property type="match status" value="1"/>
</dbReference>
<sequence length="313" mass="36867">MKKAIEASMPTIIHRWCIWHIMKKISSKLNGYKGHAKIEQEMSQVVWNSHTKDLFDRNWNDFLLKYALVDNKWLSDLYEDRDIWVLIYLDHHFWAGMRKHVCSSIFNKFVVTYDSVAVKVKCQCLLFESRGILCHHALSVLSFERVTQVSPRYILEQWSKKVKRRHTRIKSSHDVPLLEPRSKRFDELVFLSQNICEFASESEELTAIMHHAYDKVMVEMEELKAKRNETCSLSHEDANLESVNELQSPPRVRTRGRPKNRLGSKLDKQIANASKKKKTKDLNELKVMFFKLVVIILIFLLIFLLICEFIISS</sequence>
<keyword evidence="5" id="KW-0472">Membrane</keyword>
<keyword evidence="2 4" id="KW-0863">Zinc-finger</keyword>
<accession>A0A445CSP1</accession>
<keyword evidence="5" id="KW-0812">Transmembrane</keyword>
<keyword evidence="8" id="KW-1185">Reference proteome</keyword>
<dbReference type="Pfam" id="PF04434">
    <property type="entry name" value="SWIM"/>
    <property type="match status" value="1"/>
</dbReference>
<dbReference type="Proteomes" id="UP000289738">
    <property type="component" value="Chromosome A06"/>
</dbReference>
<reference evidence="7 8" key="1">
    <citation type="submission" date="2019-01" db="EMBL/GenBank/DDBJ databases">
        <title>Sequencing of cultivated peanut Arachis hypogaea provides insights into genome evolution and oil improvement.</title>
        <authorList>
            <person name="Chen X."/>
        </authorList>
    </citation>
    <scope>NUCLEOTIDE SEQUENCE [LARGE SCALE GENOMIC DNA]</scope>
    <source>
        <strain evidence="8">cv. Fuhuasheng</strain>
        <tissue evidence="7">Leaves</tissue>
    </source>
</reference>
<evidence type="ECO:0000256" key="2">
    <source>
        <dbReference type="ARBA" id="ARBA00022771"/>
    </source>
</evidence>
<protein>
    <recommendedName>
        <fullName evidence="6">SWIM-type domain-containing protein</fullName>
    </recommendedName>
</protein>
<gene>
    <name evidence="7" type="ORF">Ahy_A06g029148</name>
</gene>
<dbReference type="PANTHER" id="PTHR47718">
    <property type="entry name" value="OS01G0519700 PROTEIN"/>
    <property type="match status" value="1"/>
</dbReference>
<name>A0A445CSP1_ARAHY</name>
<evidence type="ECO:0000256" key="1">
    <source>
        <dbReference type="ARBA" id="ARBA00022723"/>
    </source>
</evidence>
<dbReference type="InterPro" id="IPR007527">
    <property type="entry name" value="Znf_SWIM"/>
</dbReference>
<dbReference type="InterPro" id="IPR006564">
    <property type="entry name" value="Znf_PMZ"/>
</dbReference>
<evidence type="ECO:0000313" key="8">
    <source>
        <dbReference type="Proteomes" id="UP000289738"/>
    </source>
</evidence>
<evidence type="ECO:0000313" key="7">
    <source>
        <dbReference type="EMBL" id="RYR53904.1"/>
    </source>
</evidence>
<feature type="domain" description="SWIM-type" evidence="6">
    <location>
        <begin position="109"/>
        <end position="145"/>
    </location>
</feature>
<keyword evidence="5" id="KW-1133">Transmembrane helix</keyword>
<feature type="transmembrane region" description="Helical" evidence="5">
    <location>
        <begin position="287"/>
        <end position="311"/>
    </location>
</feature>
<organism evidence="7 8">
    <name type="scientific">Arachis hypogaea</name>
    <name type="common">Peanut</name>
    <dbReference type="NCBI Taxonomy" id="3818"/>
    <lineage>
        <taxon>Eukaryota</taxon>
        <taxon>Viridiplantae</taxon>
        <taxon>Streptophyta</taxon>
        <taxon>Embryophyta</taxon>
        <taxon>Tracheophyta</taxon>
        <taxon>Spermatophyta</taxon>
        <taxon>Magnoliopsida</taxon>
        <taxon>eudicotyledons</taxon>
        <taxon>Gunneridae</taxon>
        <taxon>Pentapetalae</taxon>
        <taxon>rosids</taxon>
        <taxon>fabids</taxon>
        <taxon>Fabales</taxon>
        <taxon>Fabaceae</taxon>
        <taxon>Papilionoideae</taxon>
        <taxon>50 kb inversion clade</taxon>
        <taxon>dalbergioids sensu lato</taxon>
        <taxon>Dalbergieae</taxon>
        <taxon>Pterocarpus clade</taxon>
        <taxon>Arachis</taxon>
    </lineage>
</organism>
<evidence type="ECO:0000259" key="6">
    <source>
        <dbReference type="PROSITE" id="PS50966"/>
    </source>
</evidence>
<dbReference type="SMART" id="SM00575">
    <property type="entry name" value="ZnF_PMZ"/>
    <property type="match status" value="1"/>
</dbReference>
<keyword evidence="3" id="KW-0862">Zinc</keyword>
<dbReference type="AlphaFoldDB" id="A0A445CSP1"/>
<dbReference type="STRING" id="3818.A0A445CSP1"/>
<dbReference type="EMBL" id="SDMP01000006">
    <property type="protein sequence ID" value="RYR53904.1"/>
    <property type="molecule type" value="Genomic_DNA"/>
</dbReference>
<evidence type="ECO:0000256" key="3">
    <source>
        <dbReference type="ARBA" id="ARBA00022833"/>
    </source>
</evidence>
<keyword evidence="1" id="KW-0479">Metal-binding</keyword>
<evidence type="ECO:0000256" key="5">
    <source>
        <dbReference type="SAM" id="Phobius"/>
    </source>
</evidence>
<dbReference type="PROSITE" id="PS50966">
    <property type="entry name" value="ZF_SWIM"/>
    <property type="match status" value="1"/>
</dbReference>